<evidence type="ECO:0000313" key="3">
    <source>
        <dbReference type="Proteomes" id="UP000195106"/>
    </source>
</evidence>
<protein>
    <submittedName>
        <fullName evidence="2">Uncharacterized protein</fullName>
    </submittedName>
</protein>
<name>A0A251XRJ4_9MICO</name>
<accession>A0A251XRJ4</accession>
<evidence type="ECO:0000256" key="1">
    <source>
        <dbReference type="SAM" id="MobiDB-lite"/>
    </source>
</evidence>
<organism evidence="2 3">
    <name type="scientific">Clavibacter michiganensis</name>
    <dbReference type="NCBI Taxonomy" id="28447"/>
    <lineage>
        <taxon>Bacteria</taxon>
        <taxon>Bacillati</taxon>
        <taxon>Actinomycetota</taxon>
        <taxon>Actinomycetes</taxon>
        <taxon>Micrococcales</taxon>
        <taxon>Microbacteriaceae</taxon>
        <taxon>Clavibacter</taxon>
    </lineage>
</organism>
<sequence length="126" mass="13477">MAIRIRAPSLSAMKHITYAEKSLLLGDEAADTLIEYAAVLASHGRGDGITLRALSSDGDEVDATFLLTAGAPLMADTATTRLPAPDNAEAVALMRSRIDRWERPEAVSAGETHPGSVADEDHFRFE</sequence>
<comment type="caution">
    <text evidence="2">The sequence shown here is derived from an EMBL/GenBank/DDBJ whole genome shotgun (WGS) entry which is preliminary data.</text>
</comment>
<dbReference type="AlphaFoldDB" id="A0A251XRJ4"/>
<dbReference type="Proteomes" id="UP000195106">
    <property type="component" value="Unassembled WGS sequence"/>
</dbReference>
<gene>
    <name evidence="2" type="ORF">CMsap09_03995</name>
</gene>
<feature type="region of interest" description="Disordered" evidence="1">
    <location>
        <begin position="103"/>
        <end position="126"/>
    </location>
</feature>
<proteinExistence type="predicted"/>
<evidence type="ECO:0000313" key="2">
    <source>
        <dbReference type="EMBL" id="OUE08090.1"/>
    </source>
</evidence>
<dbReference type="EMBL" id="MDHJ01000001">
    <property type="protein sequence ID" value="OUE08090.1"/>
    <property type="molecule type" value="Genomic_DNA"/>
</dbReference>
<reference evidence="2 3" key="1">
    <citation type="submission" date="2016-08" db="EMBL/GenBank/DDBJ databases">
        <title>Genome sequence of Clavibacter michiganensis spp. strain CASJ009.</title>
        <authorList>
            <person name="Thapa S.P."/>
            <person name="Coaker G."/>
        </authorList>
    </citation>
    <scope>NUCLEOTIDE SEQUENCE [LARGE SCALE GENOMIC DNA]</scope>
    <source>
        <strain evidence="2">CASJ009</strain>
    </source>
</reference>